<dbReference type="EMBL" id="BK015739">
    <property type="protein sequence ID" value="DAE22830.1"/>
    <property type="molecule type" value="Genomic_DNA"/>
</dbReference>
<accession>A0A8S5QUE6</accession>
<name>A0A8S5QUE6_9CAUD</name>
<sequence>MSMKTLYDLKDMLCGELDEIGKKGEMSAGDLETVHKLTDTIKNIDKITMLEENGYSRDEDYSRDGDWSANMRGNYGRGSSYARRGSHYVRGHYSRDDERDSLMRKLEEMMRSTDGYDRETIQRCIDELKNA</sequence>
<proteinExistence type="predicted"/>
<protein>
    <submittedName>
        <fullName evidence="1">Uncharacterized protein</fullName>
    </submittedName>
</protein>
<evidence type="ECO:0000313" key="1">
    <source>
        <dbReference type="EMBL" id="DAE22830.1"/>
    </source>
</evidence>
<reference evidence="1" key="1">
    <citation type="journal article" date="2021" name="Proc. Natl. Acad. Sci. U.S.A.">
        <title>A Catalog of Tens of Thousands of Viruses from Human Metagenomes Reveals Hidden Associations with Chronic Diseases.</title>
        <authorList>
            <person name="Tisza M.J."/>
            <person name="Buck C.B."/>
        </authorList>
    </citation>
    <scope>NUCLEOTIDE SEQUENCE</scope>
    <source>
        <strain evidence="1">Ct2hZ16</strain>
    </source>
</reference>
<organism evidence="1">
    <name type="scientific">Siphoviridae sp. ct2hZ16</name>
    <dbReference type="NCBI Taxonomy" id="2826276"/>
    <lineage>
        <taxon>Viruses</taxon>
        <taxon>Duplodnaviria</taxon>
        <taxon>Heunggongvirae</taxon>
        <taxon>Uroviricota</taxon>
        <taxon>Caudoviricetes</taxon>
    </lineage>
</organism>